<keyword evidence="3" id="KW-1185">Reference proteome</keyword>
<sequence>MARFKKGLRWIPRHPETRKGIRVAKKKKKEKRKRFFRKDQSCSPSHKSSQQSTKKKKEGIPLQPSSSFSLSFMEFPSSQHISSSGAAP</sequence>
<dbReference type="EMBL" id="JAGFBR010000085">
    <property type="protein sequence ID" value="KAH0447521.1"/>
    <property type="molecule type" value="Genomic_DNA"/>
</dbReference>
<protein>
    <submittedName>
        <fullName evidence="2">Uncharacterized protein</fullName>
    </submittedName>
</protein>
<dbReference type="Proteomes" id="UP000775213">
    <property type="component" value="Unassembled WGS sequence"/>
</dbReference>
<evidence type="ECO:0000313" key="2">
    <source>
        <dbReference type="EMBL" id="KAH0447521.1"/>
    </source>
</evidence>
<dbReference type="AlphaFoldDB" id="A0AAV7FU14"/>
<comment type="caution">
    <text evidence="2">The sequence shown here is derived from an EMBL/GenBank/DDBJ whole genome shotgun (WGS) entry which is preliminary data.</text>
</comment>
<feature type="region of interest" description="Disordered" evidence="1">
    <location>
        <begin position="1"/>
        <end position="71"/>
    </location>
</feature>
<accession>A0AAV7FU14</accession>
<evidence type="ECO:0000313" key="3">
    <source>
        <dbReference type="Proteomes" id="UP000775213"/>
    </source>
</evidence>
<evidence type="ECO:0000256" key="1">
    <source>
        <dbReference type="SAM" id="MobiDB-lite"/>
    </source>
</evidence>
<proteinExistence type="predicted"/>
<feature type="compositionally biased region" description="Low complexity" evidence="1">
    <location>
        <begin position="41"/>
        <end position="52"/>
    </location>
</feature>
<gene>
    <name evidence="2" type="ORF">IEQ34_023643</name>
</gene>
<name>A0AAV7FU14_DENCH</name>
<feature type="compositionally biased region" description="Basic residues" evidence="1">
    <location>
        <begin position="1"/>
        <end position="12"/>
    </location>
</feature>
<feature type="compositionally biased region" description="Basic residues" evidence="1">
    <location>
        <begin position="20"/>
        <end position="36"/>
    </location>
</feature>
<organism evidence="2 3">
    <name type="scientific">Dendrobium chrysotoxum</name>
    <name type="common">Orchid</name>
    <dbReference type="NCBI Taxonomy" id="161865"/>
    <lineage>
        <taxon>Eukaryota</taxon>
        <taxon>Viridiplantae</taxon>
        <taxon>Streptophyta</taxon>
        <taxon>Embryophyta</taxon>
        <taxon>Tracheophyta</taxon>
        <taxon>Spermatophyta</taxon>
        <taxon>Magnoliopsida</taxon>
        <taxon>Liliopsida</taxon>
        <taxon>Asparagales</taxon>
        <taxon>Orchidaceae</taxon>
        <taxon>Epidendroideae</taxon>
        <taxon>Malaxideae</taxon>
        <taxon>Dendrobiinae</taxon>
        <taxon>Dendrobium</taxon>
    </lineage>
</organism>
<reference evidence="2 3" key="1">
    <citation type="journal article" date="2021" name="Hortic Res">
        <title>Chromosome-scale assembly of the Dendrobium chrysotoxum genome enhances the understanding of orchid evolution.</title>
        <authorList>
            <person name="Zhang Y."/>
            <person name="Zhang G.Q."/>
            <person name="Zhang D."/>
            <person name="Liu X.D."/>
            <person name="Xu X.Y."/>
            <person name="Sun W.H."/>
            <person name="Yu X."/>
            <person name="Zhu X."/>
            <person name="Wang Z.W."/>
            <person name="Zhao X."/>
            <person name="Zhong W.Y."/>
            <person name="Chen H."/>
            <person name="Yin W.L."/>
            <person name="Huang T."/>
            <person name="Niu S.C."/>
            <person name="Liu Z.J."/>
        </authorList>
    </citation>
    <scope>NUCLEOTIDE SEQUENCE [LARGE SCALE GENOMIC DNA]</scope>
    <source>
        <strain evidence="2">Lindl</strain>
    </source>
</reference>